<feature type="transmembrane region" description="Helical" evidence="1">
    <location>
        <begin position="7"/>
        <end position="25"/>
    </location>
</feature>
<keyword evidence="1" id="KW-1133">Transmembrane helix</keyword>
<evidence type="ECO:0000313" key="2">
    <source>
        <dbReference type="EMBL" id="SUX11526.1"/>
    </source>
</evidence>
<reference evidence="2 3" key="1">
    <citation type="submission" date="2018-06" db="EMBL/GenBank/DDBJ databases">
        <authorList>
            <consortium name="Pathogen Informatics"/>
            <person name="Doyle S."/>
        </authorList>
    </citation>
    <scope>NUCLEOTIDE SEQUENCE [LARGE SCALE GENOMIC DNA]</scope>
    <source>
        <strain evidence="2 3">NCTC12475</strain>
    </source>
</reference>
<gene>
    <name evidence="2" type="ORF">NCTC12475_01750</name>
</gene>
<organism evidence="2 3">
    <name type="scientific">Campylobacter sputorum subsp. sputorum</name>
    <dbReference type="NCBI Taxonomy" id="32024"/>
    <lineage>
        <taxon>Bacteria</taxon>
        <taxon>Pseudomonadati</taxon>
        <taxon>Campylobacterota</taxon>
        <taxon>Epsilonproteobacteria</taxon>
        <taxon>Campylobacterales</taxon>
        <taxon>Campylobacteraceae</taxon>
        <taxon>Campylobacter</taxon>
    </lineage>
</organism>
<dbReference type="Proteomes" id="UP000254920">
    <property type="component" value="Unassembled WGS sequence"/>
</dbReference>
<name>A0A381DLI8_9BACT</name>
<keyword evidence="1" id="KW-0812">Transmembrane</keyword>
<protein>
    <submittedName>
        <fullName evidence="2">N- methylation</fullName>
    </submittedName>
</protein>
<dbReference type="Gene3D" id="3.30.700.10">
    <property type="entry name" value="Glycoprotein, Type 4 Pilin"/>
    <property type="match status" value="1"/>
</dbReference>
<proteinExistence type="predicted"/>
<evidence type="ECO:0000256" key="1">
    <source>
        <dbReference type="SAM" id="Phobius"/>
    </source>
</evidence>
<keyword evidence="1" id="KW-0472">Membrane</keyword>
<dbReference type="EMBL" id="UFVD01000001">
    <property type="protein sequence ID" value="SUX11526.1"/>
    <property type="molecule type" value="Genomic_DNA"/>
</dbReference>
<keyword evidence="3" id="KW-1185">Reference proteome</keyword>
<dbReference type="InterPro" id="IPR012902">
    <property type="entry name" value="N_methyl_site"/>
</dbReference>
<dbReference type="AlphaFoldDB" id="A0A381DLI8"/>
<sequence length="230" mass="26142">MKKAFSLIELVMVIVVVGIIAIVAIPRFQRDNLQEAADQILSHIRYTQQLAMLDNKFKPDDETWYKARWQIFFANTKETGDGYSYTVFSDYIGKKSGFPNLKEIAQDFANPKKLLTGGYSGAIEFYDERVSKNLRIGKFFDIKDIKFKRLNGATRIVFDEIGRPYSAVQNSTNSTDKILKEPCIITLIDNSGKNKSITVCNETGYAFILPSDIDIGDVEKYSDKICNDKK</sequence>
<evidence type="ECO:0000313" key="3">
    <source>
        <dbReference type="Proteomes" id="UP000254920"/>
    </source>
</evidence>
<dbReference type="OrthoDB" id="5363195at2"/>
<dbReference type="InterPro" id="IPR045584">
    <property type="entry name" value="Pilin-like"/>
</dbReference>
<dbReference type="STRING" id="32024.GCA_000788295_00351"/>
<dbReference type="SUPFAM" id="SSF54523">
    <property type="entry name" value="Pili subunits"/>
    <property type="match status" value="1"/>
</dbReference>
<accession>A0A381DLI8</accession>
<dbReference type="NCBIfam" id="TIGR02532">
    <property type="entry name" value="IV_pilin_GFxxxE"/>
    <property type="match status" value="1"/>
</dbReference>
<dbReference type="RefSeq" id="WP_115616062.1">
    <property type="nucleotide sequence ID" value="NZ_UFVD01000001.1"/>
</dbReference>